<dbReference type="AlphaFoldDB" id="A0A174MLF7"/>
<dbReference type="CDD" id="cd17546">
    <property type="entry name" value="REC_hyHK_CKI1_RcsC-like"/>
    <property type="match status" value="1"/>
</dbReference>
<feature type="chain" id="PRO_5008028060" description="Stage 0 sporulation protein A homolog" evidence="5">
    <location>
        <begin position="30"/>
        <end position="111"/>
    </location>
</feature>
<evidence type="ECO:0000256" key="5">
    <source>
        <dbReference type="SAM" id="SignalP"/>
    </source>
</evidence>
<evidence type="ECO:0000256" key="4">
    <source>
        <dbReference type="PROSITE-ProRule" id="PRU00169"/>
    </source>
</evidence>
<comment type="function">
    <text evidence="3">May play the central regulatory role in sporulation. It may be an element of the effector pathway responsible for the activation of sporulation genes in response to nutritional stress. Spo0A may act in concert with spo0H (a sigma factor) to control the expression of some genes that are critical to the sporulation process.</text>
</comment>
<evidence type="ECO:0000256" key="2">
    <source>
        <dbReference type="ARBA" id="ARBA00022553"/>
    </source>
</evidence>
<evidence type="ECO:0000256" key="3">
    <source>
        <dbReference type="ARBA" id="ARBA00024867"/>
    </source>
</evidence>
<evidence type="ECO:0000256" key="1">
    <source>
        <dbReference type="ARBA" id="ARBA00018672"/>
    </source>
</evidence>
<reference evidence="7 8" key="1">
    <citation type="submission" date="2015-09" db="EMBL/GenBank/DDBJ databases">
        <authorList>
            <consortium name="Pathogen Informatics"/>
        </authorList>
    </citation>
    <scope>NUCLEOTIDE SEQUENCE [LARGE SCALE GENOMIC DNA]</scope>
    <source>
        <strain evidence="7 8">2789STDY5834914</strain>
    </source>
</reference>
<gene>
    <name evidence="7" type="primary">rcsC</name>
    <name evidence="7" type="ORF">ERS852526_00971</name>
</gene>
<dbReference type="GO" id="GO:0016301">
    <property type="term" value="F:kinase activity"/>
    <property type="evidence" value="ECO:0007669"/>
    <property type="project" value="UniProtKB-KW"/>
</dbReference>
<dbReference type="Gene3D" id="3.40.50.2300">
    <property type="match status" value="1"/>
</dbReference>
<comment type="caution">
    <text evidence="4">Lacks conserved residue(s) required for the propagation of feature annotation.</text>
</comment>
<name>A0A174MLF7_9FIRM</name>
<dbReference type="Proteomes" id="UP000095485">
    <property type="component" value="Unassembled WGS sequence"/>
</dbReference>
<dbReference type="GeneID" id="96230564"/>
<sequence>MISRAKKYVAVLLVFVCVCMIFSPLTAYAAEDSSQHETVKVGFFAMDGYMTTREIRTLRNNRKANIPIVAMTANAFEEDKKKAFKTGMNAHIAKPIDINTILAVFDQVFGV</sequence>
<organism evidence="7 8">
    <name type="scientific">Dorea longicatena</name>
    <dbReference type="NCBI Taxonomy" id="88431"/>
    <lineage>
        <taxon>Bacteria</taxon>
        <taxon>Bacillati</taxon>
        <taxon>Bacillota</taxon>
        <taxon>Clostridia</taxon>
        <taxon>Lachnospirales</taxon>
        <taxon>Lachnospiraceae</taxon>
        <taxon>Dorea</taxon>
    </lineage>
</organism>
<evidence type="ECO:0000313" key="8">
    <source>
        <dbReference type="Proteomes" id="UP000095485"/>
    </source>
</evidence>
<dbReference type="InterPro" id="IPR001789">
    <property type="entry name" value="Sig_transdc_resp-reg_receiver"/>
</dbReference>
<dbReference type="EMBL" id="CZAY01000006">
    <property type="protein sequence ID" value="CUP36186.1"/>
    <property type="molecule type" value="Genomic_DNA"/>
</dbReference>
<keyword evidence="2" id="KW-0597">Phosphoprotein</keyword>
<accession>A0A174MLF7</accession>
<dbReference type="OrthoDB" id="9790669at2"/>
<dbReference type="PANTHER" id="PTHR45339">
    <property type="entry name" value="HYBRID SIGNAL TRANSDUCTION HISTIDINE KINASE J"/>
    <property type="match status" value="1"/>
</dbReference>
<dbReference type="PANTHER" id="PTHR45339:SF3">
    <property type="entry name" value="HISTIDINE KINASE"/>
    <property type="match status" value="1"/>
</dbReference>
<dbReference type="SUPFAM" id="SSF52172">
    <property type="entry name" value="CheY-like"/>
    <property type="match status" value="1"/>
</dbReference>
<dbReference type="PROSITE" id="PS50110">
    <property type="entry name" value="RESPONSE_REGULATORY"/>
    <property type="match status" value="1"/>
</dbReference>
<feature type="signal peptide" evidence="5">
    <location>
        <begin position="1"/>
        <end position="29"/>
    </location>
</feature>
<keyword evidence="7" id="KW-0418">Kinase</keyword>
<dbReference type="GO" id="GO:0000160">
    <property type="term" value="P:phosphorelay signal transduction system"/>
    <property type="evidence" value="ECO:0007669"/>
    <property type="project" value="InterPro"/>
</dbReference>
<keyword evidence="7" id="KW-0808">Transferase</keyword>
<feature type="domain" description="Response regulatory" evidence="6">
    <location>
        <begin position="1"/>
        <end position="109"/>
    </location>
</feature>
<proteinExistence type="predicted"/>
<dbReference type="Pfam" id="PF00072">
    <property type="entry name" value="Response_reg"/>
    <property type="match status" value="1"/>
</dbReference>
<dbReference type="RefSeq" id="WP_055282268.1">
    <property type="nucleotide sequence ID" value="NZ_CZAY01000006.1"/>
</dbReference>
<evidence type="ECO:0000313" key="7">
    <source>
        <dbReference type="EMBL" id="CUP36186.1"/>
    </source>
</evidence>
<keyword evidence="5" id="KW-0732">Signal</keyword>
<dbReference type="InterPro" id="IPR011006">
    <property type="entry name" value="CheY-like_superfamily"/>
</dbReference>
<evidence type="ECO:0000259" key="6">
    <source>
        <dbReference type="PROSITE" id="PS50110"/>
    </source>
</evidence>
<protein>
    <recommendedName>
        <fullName evidence="1">Stage 0 sporulation protein A homolog</fullName>
    </recommendedName>
</protein>